<organism evidence="1 2">
    <name type="scientific">Ruminiclostridium hungatei</name>
    <name type="common">Clostridium hungatei</name>
    <dbReference type="NCBI Taxonomy" id="48256"/>
    <lineage>
        <taxon>Bacteria</taxon>
        <taxon>Bacillati</taxon>
        <taxon>Bacillota</taxon>
        <taxon>Clostridia</taxon>
        <taxon>Eubacteriales</taxon>
        <taxon>Oscillospiraceae</taxon>
        <taxon>Ruminiclostridium</taxon>
    </lineage>
</organism>
<dbReference type="Proteomes" id="UP000191554">
    <property type="component" value="Unassembled WGS sequence"/>
</dbReference>
<sequence length="66" mass="7532">MTEIDNLYSEYSDSYERKSKCSNMVVGMAYVPEQEWETPYEVLGGLNRGTLFPSLDKPFFGGGKRL</sequence>
<accession>A0A1V4SQS1</accession>
<evidence type="ECO:0000313" key="1">
    <source>
        <dbReference type="EMBL" id="OPX46194.1"/>
    </source>
</evidence>
<gene>
    <name evidence="1" type="ORF">CLHUN_00100</name>
</gene>
<reference evidence="1 2" key="1">
    <citation type="submission" date="2017-03" db="EMBL/GenBank/DDBJ databases">
        <title>Genome sequence of Clostridium hungatei DSM 14427.</title>
        <authorList>
            <person name="Poehlein A."/>
            <person name="Daniel R."/>
        </authorList>
    </citation>
    <scope>NUCLEOTIDE SEQUENCE [LARGE SCALE GENOMIC DNA]</scope>
    <source>
        <strain evidence="1 2">DSM 14427</strain>
    </source>
</reference>
<keyword evidence="2" id="KW-1185">Reference proteome</keyword>
<protein>
    <submittedName>
        <fullName evidence="1">Spore coat associated protein CotJA</fullName>
    </submittedName>
</protein>
<dbReference type="InterPro" id="IPR020256">
    <property type="entry name" value="Spore_coat_CotJA"/>
</dbReference>
<name>A0A1V4SQS1_RUMHU</name>
<dbReference type="Pfam" id="PF11007">
    <property type="entry name" value="CotJA"/>
    <property type="match status" value="1"/>
</dbReference>
<comment type="caution">
    <text evidence="1">The sequence shown here is derived from an EMBL/GenBank/DDBJ whole genome shotgun (WGS) entry which is preliminary data.</text>
</comment>
<dbReference type="STRING" id="48256.CLHUN_00100"/>
<dbReference type="RefSeq" id="WP_242656396.1">
    <property type="nucleotide sequence ID" value="NZ_MZGX01000001.1"/>
</dbReference>
<dbReference type="EMBL" id="MZGX01000001">
    <property type="protein sequence ID" value="OPX46194.1"/>
    <property type="molecule type" value="Genomic_DNA"/>
</dbReference>
<proteinExistence type="predicted"/>
<dbReference type="AlphaFoldDB" id="A0A1V4SQS1"/>
<evidence type="ECO:0000313" key="2">
    <source>
        <dbReference type="Proteomes" id="UP000191554"/>
    </source>
</evidence>